<evidence type="ECO:0000256" key="12">
    <source>
        <dbReference type="ARBA" id="ARBA00023128"/>
    </source>
</evidence>
<evidence type="ECO:0000256" key="1">
    <source>
        <dbReference type="ARBA" id="ARBA00004225"/>
    </source>
</evidence>
<evidence type="ECO:0000256" key="13">
    <source>
        <dbReference type="ARBA" id="ARBA00023136"/>
    </source>
</evidence>
<accession>A0A068WB05</accession>
<keyword evidence="10 16" id="KW-1133">Transmembrane helix</keyword>
<evidence type="ECO:0000256" key="2">
    <source>
        <dbReference type="ARBA" id="ARBA00005698"/>
    </source>
</evidence>
<feature type="transmembrane region" description="Helical" evidence="16">
    <location>
        <begin position="42"/>
        <end position="73"/>
    </location>
</feature>
<keyword evidence="11" id="KW-0520">NAD</keyword>
<dbReference type="InterPro" id="IPR050269">
    <property type="entry name" value="ComplexI_Subunit6"/>
</dbReference>
<evidence type="ECO:0000256" key="4">
    <source>
        <dbReference type="ARBA" id="ARBA00021095"/>
    </source>
</evidence>
<evidence type="ECO:0000313" key="17">
    <source>
        <dbReference type="EMBL" id="CDR98379.1"/>
    </source>
</evidence>
<reference evidence="17" key="1">
    <citation type="submission" date="2014-05" db="EMBL/GenBank/DDBJ databases">
        <authorList>
            <person name="Gan H."/>
        </authorList>
    </citation>
    <scope>NUCLEOTIDE SEQUENCE</scope>
</reference>
<evidence type="ECO:0000256" key="9">
    <source>
        <dbReference type="ARBA" id="ARBA00022982"/>
    </source>
</evidence>
<dbReference type="GO" id="GO:0008137">
    <property type="term" value="F:NADH dehydrogenase (ubiquinone) activity"/>
    <property type="evidence" value="ECO:0007669"/>
    <property type="project" value="UniProtKB-EC"/>
</dbReference>
<geneLocation type="mitochondrion" evidence="17"/>
<keyword evidence="13 16" id="KW-0472">Membrane</keyword>
<keyword evidence="8" id="KW-1278">Translocase</keyword>
<evidence type="ECO:0000256" key="14">
    <source>
        <dbReference type="ARBA" id="ARBA00031019"/>
    </source>
</evidence>
<evidence type="ECO:0000256" key="11">
    <source>
        <dbReference type="ARBA" id="ARBA00023027"/>
    </source>
</evidence>
<evidence type="ECO:0000256" key="7">
    <source>
        <dbReference type="ARBA" id="ARBA00022692"/>
    </source>
</evidence>
<keyword evidence="5" id="KW-0813">Transport</keyword>
<name>A0A068WB05_ASHLU</name>
<protein>
    <recommendedName>
        <fullName evidence="4">NADH-ubiquinone oxidoreductase chain 6</fullName>
        <ecNumber evidence="3">7.1.1.2</ecNumber>
    </recommendedName>
    <alternativeName>
        <fullName evidence="14">NADH dehydrogenase subunit 6</fullName>
    </alternativeName>
</protein>
<dbReference type="EC" id="7.1.1.2" evidence="3"/>
<keyword evidence="6" id="KW-0679">Respiratory chain</keyword>
<dbReference type="PANTHER" id="PTHR11435:SF1">
    <property type="entry name" value="NADH-UBIQUINONE OXIDOREDUCTASE CHAIN 6"/>
    <property type="match status" value="1"/>
</dbReference>
<feature type="transmembrane region" description="Helical" evidence="16">
    <location>
        <begin position="85"/>
        <end position="107"/>
    </location>
</feature>
<keyword evidence="12 17" id="KW-0496">Mitochondrion</keyword>
<gene>
    <name evidence="17" type="primary">nad6</name>
</gene>
<dbReference type="EMBL" id="LK391941">
    <property type="protein sequence ID" value="CDR98379.1"/>
    <property type="molecule type" value="Genomic_DNA"/>
</dbReference>
<evidence type="ECO:0000256" key="6">
    <source>
        <dbReference type="ARBA" id="ARBA00022660"/>
    </source>
</evidence>
<dbReference type="AlphaFoldDB" id="A0A068WB05"/>
<evidence type="ECO:0000256" key="8">
    <source>
        <dbReference type="ARBA" id="ARBA00022967"/>
    </source>
</evidence>
<evidence type="ECO:0000256" key="10">
    <source>
        <dbReference type="ARBA" id="ARBA00022989"/>
    </source>
</evidence>
<keyword evidence="7 16" id="KW-0812">Transmembrane</keyword>
<dbReference type="GO" id="GO:0031966">
    <property type="term" value="C:mitochondrial membrane"/>
    <property type="evidence" value="ECO:0007669"/>
    <property type="project" value="UniProtKB-SubCell"/>
</dbReference>
<dbReference type="PANTHER" id="PTHR11435">
    <property type="entry name" value="NADH UBIQUINONE OXIDOREDUCTASE SUBUNIT ND6"/>
    <property type="match status" value="1"/>
</dbReference>
<sequence length="169" mass="19481">MIMLFSLCTLIFSILFMQLLHPLSLALVLIIQTMVISMLTGFFMYSFWFSYVLFMIFLGGVLVLFIYVTSLASNEQFSYISPMKFLFFISAIFLSIVVSLFLDPMLLPSFSMIPTSTINMNLSLPFIVSWIYNNTLMFFTLFVVLYLLLTLLVVVKITNLFKGPLRTMN</sequence>
<keyword evidence="9" id="KW-0249">Electron transport</keyword>
<proteinExistence type="inferred from homology"/>
<evidence type="ECO:0000256" key="15">
    <source>
        <dbReference type="ARBA" id="ARBA00049551"/>
    </source>
</evidence>
<comment type="subcellular location">
    <subcellularLocation>
        <location evidence="1">Mitochondrion membrane</location>
        <topology evidence="1">Multi-pass membrane protein</topology>
    </subcellularLocation>
</comment>
<evidence type="ECO:0000256" key="16">
    <source>
        <dbReference type="SAM" id="Phobius"/>
    </source>
</evidence>
<organism evidence="17">
    <name type="scientific">Ashtoret lunaris</name>
    <name type="common">Spotted moon crab</name>
    <name type="synonym">Cancer lunaris</name>
    <dbReference type="NCBI Taxonomy" id="1511595"/>
    <lineage>
        <taxon>Eukaryota</taxon>
        <taxon>Metazoa</taxon>
        <taxon>Ecdysozoa</taxon>
        <taxon>Arthropoda</taxon>
        <taxon>Crustacea</taxon>
        <taxon>Multicrustacea</taxon>
        <taxon>Malacostraca</taxon>
        <taxon>Eumalacostraca</taxon>
        <taxon>Eucarida</taxon>
        <taxon>Decapoda</taxon>
        <taxon>Pleocyemata</taxon>
        <taxon>Brachyura</taxon>
        <taxon>Eubrachyura</taxon>
        <taxon>Calappoidea</taxon>
        <taxon>Matutidae</taxon>
        <taxon>Ashtoret</taxon>
    </lineage>
</organism>
<comment type="similarity">
    <text evidence="2">Belongs to the complex I subunit 6 family.</text>
</comment>
<evidence type="ECO:0000256" key="3">
    <source>
        <dbReference type="ARBA" id="ARBA00012944"/>
    </source>
</evidence>
<feature type="transmembrane region" description="Helical" evidence="16">
    <location>
        <begin position="127"/>
        <end position="155"/>
    </location>
</feature>
<reference evidence="17" key="2">
    <citation type="submission" date="2014-06" db="EMBL/GenBank/DDBJ databases">
        <title>Complete mitochondrial genome of Ashtoret lunaris.</title>
        <authorList>
            <person name="Gan H.M."/>
            <person name="Tan M.H."/>
            <person name="Austin C.M."/>
        </authorList>
    </citation>
    <scope>NUCLEOTIDE SEQUENCE</scope>
</reference>
<comment type="catalytic activity">
    <reaction evidence="15">
        <text>a ubiquinone + NADH + 5 H(+)(in) = a ubiquinol + NAD(+) + 4 H(+)(out)</text>
        <dbReference type="Rhea" id="RHEA:29091"/>
        <dbReference type="Rhea" id="RHEA-COMP:9565"/>
        <dbReference type="Rhea" id="RHEA-COMP:9566"/>
        <dbReference type="ChEBI" id="CHEBI:15378"/>
        <dbReference type="ChEBI" id="CHEBI:16389"/>
        <dbReference type="ChEBI" id="CHEBI:17976"/>
        <dbReference type="ChEBI" id="CHEBI:57540"/>
        <dbReference type="ChEBI" id="CHEBI:57945"/>
        <dbReference type="EC" id="7.1.1.2"/>
    </reaction>
</comment>
<evidence type="ECO:0000256" key="5">
    <source>
        <dbReference type="ARBA" id="ARBA00022448"/>
    </source>
</evidence>